<feature type="region of interest" description="Disordered" evidence="1">
    <location>
        <begin position="145"/>
        <end position="180"/>
    </location>
</feature>
<accession>A0A9Q1EM58</accession>
<protein>
    <submittedName>
        <fullName evidence="2">Uncharacterized protein</fullName>
    </submittedName>
</protein>
<evidence type="ECO:0000313" key="3">
    <source>
        <dbReference type="Proteomes" id="UP001152622"/>
    </source>
</evidence>
<organism evidence="2 3">
    <name type="scientific">Synaphobranchus kaupii</name>
    <name type="common">Kaup's arrowtooth eel</name>
    <dbReference type="NCBI Taxonomy" id="118154"/>
    <lineage>
        <taxon>Eukaryota</taxon>
        <taxon>Metazoa</taxon>
        <taxon>Chordata</taxon>
        <taxon>Craniata</taxon>
        <taxon>Vertebrata</taxon>
        <taxon>Euteleostomi</taxon>
        <taxon>Actinopterygii</taxon>
        <taxon>Neopterygii</taxon>
        <taxon>Teleostei</taxon>
        <taxon>Anguilliformes</taxon>
        <taxon>Synaphobranchidae</taxon>
        <taxon>Synaphobranchus</taxon>
    </lineage>
</organism>
<keyword evidence="3" id="KW-1185">Reference proteome</keyword>
<dbReference type="Proteomes" id="UP001152622">
    <property type="component" value="Chromosome 15"/>
</dbReference>
<dbReference type="EMBL" id="JAINUF010000015">
    <property type="protein sequence ID" value="KAJ8341333.1"/>
    <property type="molecule type" value="Genomic_DNA"/>
</dbReference>
<comment type="caution">
    <text evidence="2">The sequence shown here is derived from an EMBL/GenBank/DDBJ whole genome shotgun (WGS) entry which is preliminary data.</text>
</comment>
<feature type="compositionally biased region" description="Basic and acidic residues" evidence="1">
    <location>
        <begin position="169"/>
        <end position="180"/>
    </location>
</feature>
<evidence type="ECO:0000256" key="1">
    <source>
        <dbReference type="SAM" id="MobiDB-lite"/>
    </source>
</evidence>
<sequence length="180" mass="20150">MSMLRAERQQVVRHWNSGLRNGWCCGQGWSKVHWDLLSGHTAHTKRSTDHTLEGNDITSSSFGGVSNNLPPPIESPFSLYPSVLPGPPAGPTAQVAMYFHTALLFPSRLVFFLHLQVLKTSVTPTRVEDGWLLSLLAQLSLHENAPGQKERKKAVKHTEALGQRFLSPPRRDMHKPCELR</sequence>
<evidence type="ECO:0000313" key="2">
    <source>
        <dbReference type="EMBL" id="KAJ8341333.1"/>
    </source>
</evidence>
<name>A0A9Q1EM58_SYNKA</name>
<proteinExistence type="predicted"/>
<gene>
    <name evidence="2" type="ORF">SKAU_G00336240</name>
</gene>
<reference evidence="2" key="1">
    <citation type="journal article" date="2023" name="Science">
        <title>Genome structures resolve the early diversification of teleost fishes.</title>
        <authorList>
            <person name="Parey E."/>
            <person name="Louis A."/>
            <person name="Montfort J."/>
            <person name="Bouchez O."/>
            <person name="Roques C."/>
            <person name="Iampietro C."/>
            <person name="Lluch J."/>
            <person name="Castinel A."/>
            <person name="Donnadieu C."/>
            <person name="Desvignes T."/>
            <person name="Floi Bucao C."/>
            <person name="Jouanno E."/>
            <person name="Wen M."/>
            <person name="Mejri S."/>
            <person name="Dirks R."/>
            <person name="Jansen H."/>
            <person name="Henkel C."/>
            <person name="Chen W.J."/>
            <person name="Zahm M."/>
            <person name="Cabau C."/>
            <person name="Klopp C."/>
            <person name="Thompson A.W."/>
            <person name="Robinson-Rechavi M."/>
            <person name="Braasch I."/>
            <person name="Lecointre G."/>
            <person name="Bobe J."/>
            <person name="Postlethwait J.H."/>
            <person name="Berthelot C."/>
            <person name="Roest Crollius H."/>
            <person name="Guiguen Y."/>
        </authorList>
    </citation>
    <scope>NUCLEOTIDE SEQUENCE</scope>
    <source>
        <strain evidence="2">WJC10195</strain>
    </source>
</reference>
<dbReference type="AlphaFoldDB" id="A0A9Q1EM58"/>